<organism evidence="3 4">
    <name type="scientific">Planococcus chinensis</name>
    <dbReference type="NCBI Taxonomy" id="272917"/>
    <lineage>
        <taxon>Bacteria</taxon>
        <taxon>Bacillati</taxon>
        <taxon>Bacillota</taxon>
        <taxon>Bacilli</taxon>
        <taxon>Bacillales</taxon>
        <taxon>Caryophanaceae</taxon>
        <taxon>Planococcus</taxon>
    </lineage>
</organism>
<dbReference type="InterPro" id="IPR028098">
    <property type="entry name" value="Glyco_trans_4-like_N"/>
</dbReference>
<dbReference type="InterPro" id="IPR001296">
    <property type="entry name" value="Glyco_trans_1"/>
</dbReference>
<dbReference type="PANTHER" id="PTHR12526:SF630">
    <property type="entry name" value="GLYCOSYLTRANSFERASE"/>
    <property type="match status" value="1"/>
</dbReference>
<feature type="domain" description="Glycosyl transferase family 1" evidence="1">
    <location>
        <begin position="179"/>
        <end position="340"/>
    </location>
</feature>
<dbReference type="SUPFAM" id="SSF53756">
    <property type="entry name" value="UDP-Glycosyltransferase/glycogen phosphorylase"/>
    <property type="match status" value="1"/>
</dbReference>
<dbReference type="GO" id="GO:0016757">
    <property type="term" value="F:glycosyltransferase activity"/>
    <property type="evidence" value="ECO:0007669"/>
    <property type="project" value="UniProtKB-KW"/>
</dbReference>
<keyword evidence="4" id="KW-1185">Reference proteome</keyword>
<evidence type="ECO:0000259" key="1">
    <source>
        <dbReference type="Pfam" id="PF00534"/>
    </source>
</evidence>
<keyword evidence="3" id="KW-0808">Transferase</keyword>
<dbReference type="Pfam" id="PF13439">
    <property type="entry name" value="Glyco_transf_4"/>
    <property type="match status" value="1"/>
</dbReference>
<sequence>MKNILLLAEAYGGGVKTYIDTILLNQEKESAIRLYALVSSMRLEKDEKIHQSYLIENNLSFGKSPFKLFKALRTFHFIVLEKNIDVVHANSTFSGIMMYIYSRLNRKPFYIYSPHGYYSFKDMGRLKKFLVRLVEKQINKSANLVIHVSASEEREALKNKLTFAEKSIVVLNGSKDPEMRPIRNKNGVFTIINLARVDDPKNPFEFIKIAQNILSKNLDVTFIWAGNGKYLEEAREIVKISGLDKNIKFIGYTNEKEDIFLQSDLYLSTSQYEGLPFAVIEAMSYRLPLLLSNIVGHTDLVVEKENGLLFKSGEDQIIYEFIQNLIVDEEQWNSFSENSYRIFNDRFNNVQMLKKLMSIYQSV</sequence>
<dbReference type="PANTHER" id="PTHR12526">
    <property type="entry name" value="GLYCOSYLTRANSFERASE"/>
    <property type="match status" value="1"/>
</dbReference>
<protein>
    <submittedName>
        <fullName evidence="3">Glycosyltransferase</fullName>
        <ecNumber evidence="3">2.4.-.-</ecNumber>
    </submittedName>
</protein>
<dbReference type="RefSeq" id="WP_204890939.1">
    <property type="nucleotide sequence ID" value="NZ_JBHUFW010000004.1"/>
</dbReference>
<comment type="caution">
    <text evidence="3">The sequence shown here is derived from an EMBL/GenBank/DDBJ whole genome shotgun (WGS) entry which is preliminary data.</text>
</comment>
<dbReference type="EC" id="2.4.-.-" evidence="3"/>
<dbReference type="Pfam" id="PF00534">
    <property type="entry name" value="Glycos_transf_1"/>
    <property type="match status" value="1"/>
</dbReference>
<dbReference type="Gene3D" id="3.40.50.2000">
    <property type="entry name" value="Glycogen Phosphorylase B"/>
    <property type="match status" value="2"/>
</dbReference>
<reference evidence="4" key="1">
    <citation type="journal article" date="2019" name="Int. J. Syst. Evol. Microbiol.">
        <title>The Global Catalogue of Microorganisms (GCM) 10K type strain sequencing project: providing services to taxonomists for standard genome sequencing and annotation.</title>
        <authorList>
            <consortium name="The Broad Institute Genomics Platform"/>
            <consortium name="The Broad Institute Genome Sequencing Center for Infectious Disease"/>
            <person name="Wu L."/>
            <person name="Ma J."/>
        </authorList>
    </citation>
    <scope>NUCLEOTIDE SEQUENCE [LARGE SCALE GENOMIC DNA]</scope>
    <source>
        <strain evidence="4">CGMCC 1.15475</strain>
    </source>
</reference>
<feature type="domain" description="Glycosyltransferase subfamily 4-like N-terminal" evidence="2">
    <location>
        <begin position="13"/>
        <end position="173"/>
    </location>
</feature>
<proteinExistence type="predicted"/>
<dbReference type="Proteomes" id="UP001597273">
    <property type="component" value="Unassembled WGS sequence"/>
</dbReference>
<gene>
    <name evidence="3" type="ORF">ACFSDB_03660</name>
</gene>
<keyword evidence="3" id="KW-0328">Glycosyltransferase</keyword>
<accession>A0ABW4QF77</accession>
<evidence type="ECO:0000259" key="2">
    <source>
        <dbReference type="Pfam" id="PF13439"/>
    </source>
</evidence>
<dbReference type="EMBL" id="JBHUFW010000004">
    <property type="protein sequence ID" value="MFD1862008.1"/>
    <property type="molecule type" value="Genomic_DNA"/>
</dbReference>
<evidence type="ECO:0000313" key="4">
    <source>
        <dbReference type="Proteomes" id="UP001597273"/>
    </source>
</evidence>
<evidence type="ECO:0000313" key="3">
    <source>
        <dbReference type="EMBL" id="MFD1862008.1"/>
    </source>
</evidence>
<name>A0ABW4QF77_9BACL</name>